<feature type="chain" id="PRO_5033064701" description="Secreted protein" evidence="2">
    <location>
        <begin position="27"/>
        <end position="160"/>
    </location>
</feature>
<protein>
    <recommendedName>
        <fullName evidence="5">Secreted protein</fullName>
    </recommendedName>
</protein>
<proteinExistence type="predicted"/>
<keyword evidence="2" id="KW-0732">Signal</keyword>
<reference evidence="3 4" key="1">
    <citation type="submission" date="2020-11" db="EMBL/GenBank/DDBJ databases">
        <title>Genome seq and assembly of Sphingosinicella sp.</title>
        <authorList>
            <person name="Chhetri G."/>
        </authorList>
    </citation>
    <scope>NUCLEOTIDE SEQUENCE [LARGE SCALE GENOMIC DNA]</scope>
    <source>
        <strain evidence="3 4">UDD2</strain>
    </source>
</reference>
<keyword evidence="1" id="KW-0812">Transmembrane</keyword>
<feature type="signal peptide" evidence="2">
    <location>
        <begin position="1"/>
        <end position="26"/>
    </location>
</feature>
<evidence type="ECO:0000256" key="1">
    <source>
        <dbReference type="SAM" id="Phobius"/>
    </source>
</evidence>
<evidence type="ECO:0000313" key="4">
    <source>
        <dbReference type="Proteomes" id="UP000594873"/>
    </source>
</evidence>
<gene>
    <name evidence="3" type="ORF">IC614_06825</name>
</gene>
<sequence>MGTLKKGMSAIVAAALLAGAAAPAEARRGGGWHHGYHRNDKLTAGDVVGGVLLIGAIAAIASAAKKDDDYGFGGDRYGYSGGSRGERGAVYTCVNEAEHGGQYSDARVRDITDVDRRDGVYRVRGVVDVGGFPGDGGIRSFTCFAKDGEIYNFELNAYRF</sequence>
<dbReference type="EMBL" id="CP065592">
    <property type="protein sequence ID" value="QPQ54084.1"/>
    <property type="molecule type" value="Genomic_DNA"/>
</dbReference>
<evidence type="ECO:0000256" key="2">
    <source>
        <dbReference type="SAM" id="SignalP"/>
    </source>
</evidence>
<organism evidence="3 4">
    <name type="scientific">Allosphingosinicella flava</name>
    <dbReference type="NCBI Taxonomy" id="2771430"/>
    <lineage>
        <taxon>Bacteria</taxon>
        <taxon>Pseudomonadati</taxon>
        <taxon>Pseudomonadota</taxon>
        <taxon>Alphaproteobacteria</taxon>
        <taxon>Sphingomonadales</taxon>
        <taxon>Sphingomonadaceae</taxon>
        <taxon>Allosphingosinicella</taxon>
    </lineage>
</organism>
<feature type="transmembrane region" description="Helical" evidence="1">
    <location>
        <begin position="42"/>
        <end position="64"/>
    </location>
</feature>
<evidence type="ECO:0008006" key="5">
    <source>
        <dbReference type="Google" id="ProtNLM"/>
    </source>
</evidence>
<accession>A0A7T2LL59</accession>
<dbReference type="KEGG" id="sflv:IC614_06825"/>
<keyword evidence="1" id="KW-1133">Transmembrane helix</keyword>
<keyword evidence="4" id="KW-1185">Reference proteome</keyword>
<name>A0A7T2LL59_9SPHN</name>
<dbReference type="Proteomes" id="UP000594873">
    <property type="component" value="Chromosome"/>
</dbReference>
<dbReference type="AlphaFoldDB" id="A0A7T2LL59"/>
<keyword evidence="1" id="KW-0472">Membrane</keyword>
<evidence type="ECO:0000313" key="3">
    <source>
        <dbReference type="EMBL" id="QPQ54084.1"/>
    </source>
</evidence>